<reference evidence="1" key="2">
    <citation type="submission" date="2017-06" db="EMBL/GenBank/DDBJ databases">
        <title>WGS assembly of Brachypodium distachyon.</title>
        <authorList>
            <consortium name="The International Brachypodium Initiative"/>
            <person name="Lucas S."/>
            <person name="Harmon-Smith M."/>
            <person name="Lail K."/>
            <person name="Tice H."/>
            <person name="Grimwood J."/>
            <person name="Bruce D."/>
            <person name="Barry K."/>
            <person name="Shu S."/>
            <person name="Lindquist E."/>
            <person name="Wang M."/>
            <person name="Pitluck S."/>
            <person name="Vogel J.P."/>
            <person name="Garvin D.F."/>
            <person name="Mockler T.C."/>
            <person name="Schmutz J."/>
            <person name="Rokhsar D."/>
            <person name="Bevan M.W."/>
        </authorList>
    </citation>
    <scope>NUCLEOTIDE SEQUENCE</scope>
    <source>
        <strain evidence="1">Bd21</strain>
    </source>
</reference>
<gene>
    <name evidence="1" type="ORF">BRADI_2g22025v3</name>
</gene>
<organism evidence="1">
    <name type="scientific">Brachypodium distachyon</name>
    <name type="common">Purple false brome</name>
    <name type="synonym">Trachynia distachya</name>
    <dbReference type="NCBI Taxonomy" id="15368"/>
    <lineage>
        <taxon>Eukaryota</taxon>
        <taxon>Viridiplantae</taxon>
        <taxon>Streptophyta</taxon>
        <taxon>Embryophyta</taxon>
        <taxon>Tracheophyta</taxon>
        <taxon>Spermatophyta</taxon>
        <taxon>Magnoliopsida</taxon>
        <taxon>Liliopsida</taxon>
        <taxon>Poales</taxon>
        <taxon>Poaceae</taxon>
        <taxon>BOP clade</taxon>
        <taxon>Pooideae</taxon>
        <taxon>Stipodae</taxon>
        <taxon>Brachypodieae</taxon>
        <taxon>Brachypodium</taxon>
    </lineage>
</organism>
<dbReference type="InParanoid" id="A0A2K2D9T8"/>
<dbReference type="AlphaFoldDB" id="A0A2K2D9T8"/>
<protein>
    <submittedName>
        <fullName evidence="1 2">Uncharacterized protein</fullName>
    </submittedName>
</protein>
<reference evidence="2" key="3">
    <citation type="submission" date="2018-08" db="UniProtKB">
        <authorList>
            <consortium name="EnsemblPlants"/>
        </authorList>
    </citation>
    <scope>IDENTIFICATION</scope>
    <source>
        <strain evidence="2">cv. Bd21</strain>
    </source>
</reference>
<evidence type="ECO:0000313" key="3">
    <source>
        <dbReference type="Proteomes" id="UP000008810"/>
    </source>
</evidence>
<accession>A0A2K2D9T8</accession>
<proteinExistence type="predicted"/>
<dbReference type="Proteomes" id="UP000008810">
    <property type="component" value="Chromosome 2"/>
</dbReference>
<dbReference type="EMBL" id="CM000881">
    <property type="protein sequence ID" value="PNT71039.1"/>
    <property type="molecule type" value="Genomic_DNA"/>
</dbReference>
<evidence type="ECO:0000313" key="2">
    <source>
        <dbReference type="EnsemblPlants" id="PNT71039"/>
    </source>
</evidence>
<evidence type="ECO:0000313" key="1">
    <source>
        <dbReference type="EMBL" id="PNT71039.1"/>
    </source>
</evidence>
<dbReference type="Gramene" id="PNT71039">
    <property type="protein sequence ID" value="PNT71039"/>
    <property type="gene ID" value="BRADI_2g22025v3"/>
</dbReference>
<sequence>MFRCCAAYVGRSPANARRGEGLKGDNAVRCNVPMVSSFPTLPTRWPTDRCRWRRRWRQDRGSWGKHAAVSSGAVVVFS</sequence>
<keyword evidence="3" id="KW-1185">Reference proteome</keyword>
<reference evidence="1 2" key="1">
    <citation type="journal article" date="2010" name="Nature">
        <title>Genome sequencing and analysis of the model grass Brachypodium distachyon.</title>
        <authorList>
            <consortium name="International Brachypodium Initiative"/>
        </authorList>
    </citation>
    <scope>NUCLEOTIDE SEQUENCE [LARGE SCALE GENOMIC DNA]</scope>
    <source>
        <strain evidence="1 2">Bd21</strain>
    </source>
</reference>
<dbReference type="EnsemblPlants" id="PNT71039">
    <property type="protein sequence ID" value="PNT71039"/>
    <property type="gene ID" value="BRADI_2g22025v3"/>
</dbReference>
<name>A0A2K2D9T8_BRADI</name>